<organism evidence="1 2">
    <name type="scientific">Phytophthora megakarya</name>
    <dbReference type="NCBI Taxonomy" id="4795"/>
    <lineage>
        <taxon>Eukaryota</taxon>
        <taxon>Sar</taxon>
        <taxon>Stramenopiles</taxon>
        <taxon>Oomycota</taxon>
        <taxon>Peronosporomycetes</taxon>
        <taxon>Peronosporales</taxon>
        <taxon>Peronosporaceae</taxon>
        <taxon>Phytophthora</taxon>
    </lineage>
</organism>
<proteinExistence type="predicted"/>
<dbReference type="InterPro" id="IPR012337">
    <property type="entry name" value="RNaseH-like_sf"/>
</dbReference>
<evidence type="ECO:0008006" key="3">
    <source>
        <dbReference type="Google" id="ProtNLM"/>
    </source>
</evidence>
<dbReference type="SUPFAM" id="SSF53098">
    <property type="entry name" value="Ribonuclease H-like"/>
    <property type="match status" value="1"/>
</dbReference>
<name>A0A225WI67_9STRA</name>
<gene>
    <name evidence="1" type="ORF">PHMEG_0009350</name>
</gene>
<dbReference type="Proteomes" id="UP000198211">
    <property type="component" value="Unassembled WGS sequence"/>
</dbReference>
<dbReference type="AlphaFoldDB" id="A0A225WI67"/>
<reference evidence="2" key="1">
    <citation type="submission" date="2017-03" db="EMBL/GenBank/DDBJ databases">
        <title>Phytopthora megakarya and P. palmivora, two closely related causual agents of cacao black pod achieved similar genome size and gene model numbers by different mechanisms.</title>
        <authorList>
            <person name="Ali S."/>
            <person name="Shao J."/>
            <person name="Larry D.J."/>
            <person name="Kronmiller B."/>
            <person name="Shen D."/>
            <person name="Strem M.D."/>
            <person name="Melnick R.L."/>
            <person name="Guiltinan M.J."/>
            <person name="Tyler B.M."/>
            <person name="Meinhardt L.W."/>
            <person name="Bailey B.A."/>
        </authorList>
    </citation>
    <scope>NUCLEOTIDE SEQUENCE [LARGE SCALE GENOMIC DNA]</scope>
    <source>
        <strain evidence="2">zdho120</strain>
    </source>
</reference>
<evidence type="ECO:0000313" key="2">
    <source>
        <dbReference type="Proteomes" id="UP000198211"/>
    </source>
</evidence>
<dbReference type="OrthoDB" id="125057at2759"/>
<evidence type="ECO:0000313" key="1">
    <source>
        <dbReference type="EMBL" id="OWZ16799.1"/>
    </source>
</evidence>
<protein>
    <recommendedName>
        <fullName evidence="3">BED-type domain-containing protein</fullName>
    </recommendedName>
</protein>
<comment type="caution">
    <text evidence="1">The sequence shown here is derived from an EMBL/GenBank/DDBJ whole genome shotgun (WGS) entry which is preliminary data.</text>
</comment>
<accession>A0A225WI67</accession>
<dbReference type="PANTHER" id="PTHR40866">
    <property type="entry name" value="BED-TYPE DOMAIN-CONTAINING PROTEIN"/>
    <property type="match status" value="1"/>
</dbReference>
<dbReference type="EMBL" id="NBNE01000868">
    <property type="protein sequence ID" value="OWZ16799.1"/>
    <property type="molecule type" value="Genomic_DNA"/>
</dbReference>
<keyword evidence="2" id="KW-1185">Reference proteome</keyword>
<dbReference type="PANTHER" id="PTHR40866:SF1">
    <property type="entry name" value="BED-TYPE DOMAIN-CONTAINING PROTEIN"/>
    <property type="match status" value="1"/>
</dbReference>
<sequence length="452" mass="52122">MNRGYRDGDAQFEIVHHPTKTISAAPRPATFTNKQVANFYFRPCRDQNDEVILEYFRCSCGAVRKRAAGTGYTNLMHHIRLVKCNLPLSFCENKLARRYANLKPTLVETLHRSLESVTLSVERAIAAEMPDRFGLVFDGWSHASEHYIAVFAWYEMGDSVCFPLLCMTPLINEETNDHSAESHRSFLASMLQRDLNKSLLMNVPLVGCASHRLNLAASAQMQEHSEDLELVQTLMVKLRTLRQSAKLRRQTHLRPIIHQQTRWSSIFTMLHRFFKLLPFLDSDDEELADVLPSASTKRRLRALLEEMKNVKSVSKALQGEGVNMLDVRVWFDGLIASKPSYSRYLVCVRVYGCKMLMLQSRKVHNMQDIKMTLKEVPHSSDVHPARHHQLKYAMDVSVMHFFKSIIEELYGAYHIDFPFPATPPERRIMLSKIIARAWDLVDPKNHRVVQSR</sequence>